<accession>A0A327QJV0</accession>
<feature type="transmembrane region" description="Helical" evidence="1">
    <location>
        <begin position="41"/>
        <end position="60"/>
    </location>
</feature>
<keyword evidence="1" id="KW-0472">Membrane</keyword>
<feature type="transmembrane region" description="Helical" evidence="1">
    <location>
        <begin position="69"/>
        <end position="88"/>
    </location>
</feature>
<feature type="transmembrane region" description="Helical" evidence="1">
    <location>
        <begin position="100"/>
        <end position="121"/>
    </location>
</feature>
<dbReference type="AlphaFoldDB" id="A0A327QJV0"/>
<reference evidence="3 4" key="1">
    <citation type="submission" date="2018-06" db="EMBL/GenBank/DDBJ databases">
        <title>Genomic Encyclopedia of Archaeal and Bacterial Type Strains, Phase II (KMG-II): from individual species to whole genera.</title>
        <authorList>
            <person name="Goeker M."/>
        </authorList>
    </citation>
    <scope>NUCLEOTIDE SEQUENCE [LARGE SCALE GENOMIC DNA]</scope>
    <source>
        <strain evidence="3 4">DSM 23857</strain>
    </source>
</reference>
<comment type="caution">
    <text evidence="3">The sequence shown here is derived from an EMBL/GenBank/DDBJ whole genome shotgun (WGS) entry which is preliminary data.</text>
</comment>
<evidence type="ECO:0000259" key="2">
    <source>
        <dbReference type="Pfam" id="PF04892"/>
    </source>
</evidence>
<dbReference type="PANTHER" id="PTHR28008:SF1">
    <property type="entry name" value="DOMAIN PROTEIN, PUTATIVE (AFU_ORTHOLOGUE AFUA_3G10980)-RELATED"/>
    <property type="match status" value="1"/>
</dbReference>
<evidence type="ECO:0000313" key="3">
    <source>
        <dbReference type="EMBL" id="RAJ03952.1"/>
    </source>
</evidence>
<dbReference type="OrthoDB" id="1524985at2"/>
<keyword evidence="1" id="KW-1133">Transmembrane helix</keyword>
<dbReference type="EMBL" id="QLLL01000005">
    <property type="protein sequence ID" value="RAJ03952.1"/>
    <property type="molecule type" value="Genomic_DNA"/>
</dbReference>
<organism evidence="3 4">
    <name type="scientific">Chitinophaga skermanii</name>
    <dbReference type="NCBI Taxonomy" id="331697"/>
    <lineage>
        <taxon>Bacteria</taxon>
        <taxon>Pseudomonadati</taxon>
        <taxon>Bacteroidota</taxon>
        <taxon>Chitinophagia</taxon>
        <taxon>Chitinophagales</taxon>
        <taxon>Chitinophagaceae</taxon>
        <taxon>Chitinophaga</taxon>
    </lineage>
</organism>
<name>A0A327QJV0_9BACT</name>
<dbReference type="Proteomes" id="UP000249547">
    <property type="component" value="Unassembled WGS sequence"/>
</dbReference>
<feature type="domain" description="VanZ-like" evidence="2">
    <location>
        <begin position="36"/>
        <end position="120"/>
    </location>
</feature>
<dbReference type="RefSeq" id="WP_111598275.1">
    <property type="nucleotide sequence ID" value="NZ_QLLL01000005.1"/>
</dbReference>
<dbReference type="PANTHER" id="PTHR28008">
    <property type="entry name" value="DOMAIN PROTEIN, PUTATIVE (AFU_ORTHOLOGUE AFUA_3G10980)-RELATED"/>
    <property type="match status" value="1"/>
</dbReference>
<proteinExistence type="predicted"/>
<sequence length="128" mass="14683">MRMLRFFVPAILWIILILVLCTLPGKDLPSVSFLDKIHFDKIVHFGMFAGVVVLLGFGYFKNFGRIPRGFITVSVIGASAMGLAIEYIQKYFIANRSFDLYDFLFDTLGALFGALVLRFWLKYQSKKR</sequence>
<evidence type="ECO:0000313" key="4">
    <source>
        <dbReference type="Proteomes" id="UP000249547"/>
    </source>
</evidence>
<keyword evidence="1" id="KW-0812">Transmembrane</keyword>
<evidence type="ECO:0000256" key="1">
    <source>
        <dbReference type="SAM" id="Phobius"/>
    </source>
</evidence>
<dbReference type="InterPro" id="IPR006976">
    <property type="entry name" value="VanZ-like"/>
</dbReference>
<dbReference type="NCBIfam" id="NF037970">
    <property type="entry name" value="vanZ_1"/>
    <property type="match status" value="1"/>
</dbReference>
<keyword evidence="4" id="KW-1185">Reference proteome</keyword>
<dbReference type="Pfam" id="PF04892">
    <property type="entry name" value="VanZ"/>
    <property type="match status" value="1"/>
</dbReference>
<gene>
    <name evidence="3" type="ORF">LX64_02829</name>
</gene>
<protein>
    <submittedName>
        <fullName evidence="3">VanZ like protein</fullName>
    </submittedName>
</protein>